<feature type="domain" description="Tubulin/FtsZ GTPase" evidence="12">
    <location>
        <begin position="80"/>
        <end position="276"/>
    </location>
</feature>
<reference evidence="13" key="1">
    <citation type="journal article" date="2010" name="Science">
        <title>Plasticity of animal genome architecture unmasked by rapid evolution of a pelagic tunicate.</title>
        <authorList>
            <person name="Denoeud F."/>
            <person name="Henriet S."/>
            <person name="Mungpakdee S."/>
            <person name="Aury J.M."/>
            <person name="Da Silva C."/>
            <person name="Brinkmann H."/>
            <person name="Mikhaleva J."/>
            <person name="Olsen L.C."/>
            <person name="Jubin C."/>
            <person name="Canestro C."/>
            <person name="Bouquet J.M."/>
            <person name="Danks G."/>
            <person name="Poulain J."/>
            <person name="Campsteijn C."/>
            <person name="Adamski M."/>
            <person name="Cross I."/>
            <person name="Yadetie F."/>
            <person name="Muffato M."/>
            <person name="Louis A."/>
            <person name="Butcher S."/>
            <person name="Tsagkogeorga G."/>
            <person name="Konrad A."/>
            <person name="Singh S."/>
            <person name="Jensen M.F."/>
            <person name="Cong E.H."/>
            <person name="Eikeseth-Otteraa H."/>
            <person name="Noel B."/>
            <person name="Anthouard V."/>
            <person name="Porcel B.M."/>
            <person name="Kachouri-Lafond R."/>
            <person name="Nishino A."/>
            <person name="Ugolini M."/>
            <person name="Chourrout P."/>
            <person name="Nishida H."/>
            <person name="Aasland R."/>
            <person name="Huzurbazar S."/>
            <person name="Westhof E."/>
            <person name="Delsuc F."/>
            <person name="Lehrach H."/>
            <person name="Reinhardt R."/>
            <person name="Weissenbach J."/>
            <person name="Roy S.W."/>
            <person name="Artiguenave F."/>
            <person name="Postlethwait J.H."/>
            <person name="Manak J.R."/>
            <person name="Thompson E.M."/>
            <person name="Jaillon O."/>
            <person name="Du Pasquier L."/>
            <person name="Boudinot P."/>
            <person name="Liberles D.A."/>
            <person name="Volff J.N."/>
            <person name="Philippe H."/>
            <person name="Lenhard B."/>
            <person name="Roest Crollius H."/>
            <person name="Wincker P."/>
            <person name="Chourrout D."/>
        </authorList>
    </citation>
    <scope>NUCLEOTIDE SEQUENCE [LARGE SCALE GENOMIC DNA]</scope>
</reference>
<comment type="cofactor">
    <cofactor evidence="1">
        <name>Mg(2+)</name>
        <dbReference type="ChEBI" id="CHEBI:18420"/>
    </cofactor>
</comment>
<dbReference type="InterPro" id="IPR000217">
    <property type="entry name" value="Tubulin"/>
</dbReference>
<evidence type="ECO:0000256" key="9">
    <source>
        <dbReference type="ARBA" id="ARBA00023212"/>
    </source>
</evidence>
<dbReference type="Pfam" id="PF03953">
    <property type="entry name" value="Tubulin_C"/>
    <property type="match status" value="1"/>
</dbReference>
<dbReference type="Pfam" id="PF00091">
    <property type="entry name" value="Tubulin"/>
    <property type="match status" value="1"/>
</dbReference>
<dbReference type="OrthoDB" id="10528796at2759"/>
<keyword evidence="9" id="KW-0206">Cytoskeleton</keyword>
<accession>E4WY93</accession>
<dbReference type="AlphaFoldDB" id="E4WY93"/>
<dbReference type="GO" id="GO:0005200">
    <property type="term" value="F:structural constituent of cytoskeleton"/>
    <property type="evidence" value="ECO:0007669"/>
    <property type="project" value="InterPro"/>
</dbReference>
<dbReference type="InterPro" id="IPR036525">
    <property type="entry name" value="Tubulin/FtsZ_GTPase_sf"/>
</dbReference>
<evidence type="ECO:0000256" key="6">
    <source>
        <dbReference type="ARBA" id="ARBA00022741"/>
    </source>
</evidence>
<evidence type="ECO:0000256" key="3">
    <source>
        <dbReference type="ARBA" id="ARBA00009636"/>
    </source>
</evidence>
<dbReference type="SUPFAM" id="SSF55307">
    <property type="entry name" value="Tubulin C-terminal domain-like"/>
    <property type="match status" value="1"/>
</dbReference>
<dbReference type="GO" id="GO:0007017">
    <property type="term" value="P:microtubule-based process"/>
    <property type="evidence" value="ECO:0007669"/>
    <property type="project" value="InterPro"/>
</dbReference>
<keyword evidence="8" id="KW-0342">GTP-binding</keyword>
<comment type="subcellular location">
    <subcellularLocation>
        <location evidence="2">Cytoplasm</location>
        <location evidence="2">Cytoskeleton</location>
    </subcellularLocation>
</comment>
<keyword evidence="4" id="KW-0963">Cytoplasm</keyword>
<feature type="region of interest" description="Disordered" evidence="11">
    <location>
        <begin position="1"/>
        <end position="47"/>
    </location>
</feature>
<evidence type="ECO:0000256" key="11">
    <source>
        <dbReference type="SAM" id="MobiDB-lite"/>
    </source>
</evidence>
<dbReference type="Gene3D" id="1.10.287.600">
    <property type="entry name" value="Helix hairpin bin"/>
    <property type="match status" value="1"/>
</dbReference>
<organism evidence="13">
    <name type="scientific">Oikopleura dioica</name>
    <name type="common">Tunicate</name>
    <dbReference type="NCBI Taxonomy" id="34765"/>
    <lineage>
        <taxon>Eukaryota</taxon>
        <taxon>Metazoa</taxon>
        <taxon>Chordata</taxon>
        <taxon>Tunicata</taxon>
        <taxon>Appendicularia</taxon>
        <taxon>Copelata</taxon>
        <taxon>Oikopleuridae</taxon>
        <taxon>Oikopleura</taxon>
    </lineage>
</organism>
<evidence type="ECO:0000256" key="5">
    <source>
        <dbReference type="ARBA" id="ARBA00022701"/>
    </source>
</evidence>
<dbReference type="PANTHER" id="PTHR11588">
    <property type="entry name" value="TUBULIN"/>
    <property type="match status" value="1"/>
</dbReference>
<dbReference type="EMBL" id="FN653018">
    <property type="protein sequence ID" value="CBY22337.1"/>
    <property type="molecule type" value="Genomic_DNA"/>
</dbReference>
<evidence type="ECO:0000256" key="7">
    <source>
        <dbReference type="ARBA" id="ARBA00022801"/>
    </source>
</evidence>
<dbReference type="GO" id="GO:0005525">
    <property type="term" value="F:GTP binding"/>
    <property type="evidence" value="ECO:0007669"/>
    <property type="project" value="UniProtKB-KW"/>
</dbReference>
<dbReference type="CDD" id="cd02186">
    <property type="entry name" value="alpha_tubulin"/>
    <property type="match status" value="1"/>
</dbReference>
<dbReference type="GO" id="GO:0016787">
    <property type="term" value="F:hydrolase activity"/>
    <property type="evidence" value="ECO:0007669"/>
    <property type="project" value="UniProtKB-KW"/>
</dbReference>
<dbReference type="InterPro" id="IPR003008">
    <property type="entry name" value="Tubulin_FtsZ_GTPase"/>
</dbReference>
<keyword evidence="5" id="KW-0493">Microtubule</keyword>
<protein>
    <recommendedName>
        <fullName evidence="12">Tubulin/FtsZ GTPase domain-containing protein</fullName>
    </recommendedName>
</protein>
<dbReference type="SUPFAM" id="SSF52490">
    <property type="entry name" value="Tubulin nucleotide-binding domain-like"/>
    <property type="match status" value="1"/>
</dbReference>
<comment type="similarity">
    <text evidence="3">Belongs to the tubulin family.</text>
</comment>
<evidence type="ECO:0000256" key="4">
    <source>
        <dbReference type="ARBA" id="ARBA00022490"/>
    </source>
</evidence>
<evidence type="ECO:0000256" key="8">
    <source>
        <dbReference type="ARBA" id="ARBA00023134"/>
    </source>
</evidence>
<dbReference type="InterPro" id="IPR008280">
    <property type="entry name" value="Tub_FtsZ_C"/>
</dbReference>
<comment type="catalytic activity">
    <reaction evidence="10">
        <text>GTP + H2O = GDP + phosphate + H(+)</text>
        <dbReference type="Rhea" id="RHEA:19669"/>
        <dbReference type="ChEBI" id="CHEBI:15377"/>
        <dbReference type="ChEBI" id="CHEBI:15378"/>
        <dbReference type="ChEBI" id="CHEBI:37565"/>
        <dbReference type="ChEBI" id="CHEBI:43474"/>
        <dbReference type="ChEBI" id="CHEBI:58189"/>
    </reaction>
    <physiologicalReaction direction="left-to-right" evidence="10">
        <dbReference type="Rhea" id="RHEA:19670"/>
    </physiologicalReaction>
</comment>
<dbReference type="GO" id="GO:0005874">
    <property type="term" value="C:microtubule"/>
    <property type="evidence" value="ECO:0007669"/>
    <property type="project" value="UniProtKB-KW"/>
</dbReference>
<dbReference type="Gene3D" id="3.40.50.1440">
    <property type="entry name" value="Tubulin/FtsZ, GTPase domain"/>
    <property type="match status" value="1"/>
</dbReference>
<evidence type="ECO:0000259" key="12">
    <source>
        <dbReference type="SMART" id="SM00864"/>
    </source>
</evidence>
<dbReference type="InterPro" id="IPR023123">
    <property type="entry name" value="Tubulin_C"/>
</dbReference>
<keyword evidence="7" id="KW-0378">Hydrolase</keyword>
<evidence type="ECO:0000256" key="1">
    <source>
        <dbReference type="ARBA" id="ARBA00001946"/>
    </source>
</evidence>
<keyword evidence="6" id="KW-0547">Nucleotide-binding</keyword>
<gene>
    <name evidence="13" type="ORF">GSOID_T00011895001</name>
</gene>
<evidence type="ECO:0000256" key="10">
    <source>
        <dbReference type="ARBA" id="ARBA00049117"/>
    </source>
</evidence>
<keyword evidence="14" id="KW-1185">Reference proteome</keyword>
<dbReference type="InterPro" id="IPR018316">
    <property type="entry name" value="Tubulin/FtsZ_2-layer-sand-dom"/>
</dbReference>
<proteinExistence type="inferred from homology"/>
<feature type="compositionally biased region" description="Pro residues" evidence="11">
    <location>
        <begin position="17"/>
        <end position="39"/>
    </location>
</feature>
<dbReference type="InParanoid" id="E4WY93"/>
<evidence type="ECO:0000256" key="2">
    <source>
        <dbReference type="ARBA" id="ARBA00004245"/>
    </source>
</evidence>
<evidence type="ECO:0000313" key="14">
    <source>
        <dbReference type="Proteomes" id="UP000001307"/>
    </source>
</evidence>
<dbReference type="Proteomes" id="UP000001307">
    <property type="component" value="Unassembled WGS sequence"/>
</dbReference>
<evidence type="ECO:0000313" key="13">
    <source>
        <dbReference type="EMBL" id="CBY22337.1"/>
    </source>
</evidence>
<name>E4WY93_OIKDI</name>
<dbReference type="PRINTS" id="PR01161">
    <property type="entry name" value="TUBULIN"/>
</dbReference>
<dbReference type="PRINTS" id="PR01162">
    <property type="entry name" value="ALPHATUBULIN"/>
</dbReference>
<dbReference type="SMART" id="SM00864">
    <property type="entry name" value="Tubulin"/>
    <property type="match status" value="1"/>
</dbReference>
<sequence length="484" mass="54133">MQNRFTKKPKTEIAPKPVTPPPKSPTPPPRSPTPPPRSPGPRERVERSPREILSIHVGQAGIQIGAAAWQLLFELGQFIRNIFLYITTGKAVPRAVMVDLEPNVVDSVKNSIYGSLYNPRMLISDKEDAAGNYARGYYTIGKQVIDPLLDTIQKAKEQCNALQGILVYHSYGGGAGSGLTSLLMERLNESKVPVMNIPIFSSPKYASSCVEPYNSVLYAGSQYHNNISGCSIMMDNQALYKICESYLDVEIPSFYNTNRLVAQVVSMLTAPLRFSDPASANFNNVINSLVPQPRLKFLSFACAPLASTESTSKSDVNSIHEMSQFCYKSENQFLTLEKKKSEGPFLRSALVYRGHASRSGIERTIKHLKTEFRISKNRLRFSNWNPSEIKLIHGSLEHLVQSQLPPIPRTYDLQPSDLSVCSVSNRMDIAEAFKNLHHKFDLIYAKRAFVHWFVGEGMEEGEFSESRESIAKLEAEYESTRNGS</sequence>
<dbReference type="InterPro" id="IPR002452">
    <property type="entry name" value="Alpha_tubulin"/>
</dbReference>